<dbReference type="Proteomes" id="UP000215616">
    <property type="component" value="Unassembled WGS sequence"/>
</dbReference>
<evidence type="ECO:0000313" key="2">
    <source>
        <dbReference type="EMBL" id="OYX05757.1"/>
    </source>
</evidence>
<dbReference type="Gene3D" id="2.60.120.650">
    <property type="entry name" value="Cupin"/>
    <property type="match status" value="1"/>
</dbReference>
<dbReference type="SUPFAM" id="SSF51197">
    <property type="entry name" value="Clavaminate synthase-like"/>
    <property type="match status" value="1"/>
</dbReference>
<reference evidence="2 3" key="1">
    <citation type="submission" date="2017-03" db="EMBL/GenBank/DDBJ databases">
        <title>Lifting the veil on microbial sulfur biogeochemistry in mining wastewaters.</title>
        <authorList>
            <person name="Kantor R.S."/>
            <person name="Colenbrander Nelson T."/>
            <person name="Marshall S."/>
            <person name="Bennett D."/>
            <person name="Apte S."/>
            <person name="Camacho D."/>
            <person name="Thomas B.C."/>
            <person name="Warren L.A."/>
            <person name="Banfield J.F."/>
        </authorList>
    </citation>
    <scope>NUCLEOTIDE SEQUENCE [LARGE SCALE GENOMIC DNA]</scope>
    <source>
        <strain evidence="2">32-67-7</strain>
    </source>
</reference>
<feature type="domain" description="JmjC" evidence="1">
    <location>
        <begin position="111"/>
        <end position="275"/>
    </location>
</feature>
<dbReference type="Pfam" id="PF13621">
    <property type="entry name" value="Cupin_8"/>
    <property type="match status" value="1"/>
</dbReference>
<dbReference type="InterPro" id="IPR003347">
    <property type="entry name" value="JmjC_dom"/>
</dbReference>
<comment type="caution">
    <text evidence="2">The sequence shown here is derived from an EMBL/GenBank/DDBJ whole genome shotgun (WGS) entry which is preliminary data.</text>
</comment>
<dbReference type="PANTHER" id="PTHR12461">
    <property type="entry name" value="HYPOXIA-INDUCIBLE FACTOR 1 ALPHA INHIBITOR-RELATED"/>
    <property type="match status" value="1"/>
</dbReference>
<organism evidence="2 3">
    <name type="scientific">Caulobacter vibrioides</name>
    <name type="common">Caulobacter crescentus</name>
    <dbReference type="NCBI Taxonomy" id="155892"/>
    <lineage>
        <taxon>Bacteria</taxon>
        <taxon>Pseudomonadati</taxon>
        <taxon>Pseudomonadota</taxon>
        <taxon>Alphaproteobacteria</taxon>
        <taxon>Caulobacterales</taxon>
        <taxon>Caulobacteraceae</taxon>
        <taxon>Caulobacter</taxon>
    </lineage>
</organism>
<gene>
    <name evidence="2" type="ORF">B7Z12_02540</name>
</gene>
<dbReference type="InterPro" id="IPR041667">
    <property type="entry name" value="Cupin_8"/>
</dbReference>
<evidence type="ECO:0000313" key="3">
    <source>
        <dbReference type="Proteomes" id="UP000215616"/>
    </source>
</evidence>
<dbReference type="SMART" id="SM00558">
    <property type="entry name" value="JmjC"/>
    <property type="match status" value="1"/>
</dbReference>
<protein>
    <recommendedName>
        <fullName evidence="1">JmjC domain-containing protein</fullName>
    </recommendedName>
</protein>
<proteinExistence type="predicted"/>
<dbReference type="PROSITE" id="PS51184">
    <property type="entry name" value="JMJC"/>
    <property type="match status" value="1"/>
</dbReference>
<dbReference type="PANTHER" id="PTHR12461:SF105">
    <property type="entry name" value="HYPOXIA-INDUCIBLE FACTOR 1-ALPHA INHIBITOR"/>
    <property type="match status" value="1"/>
</dbReference>
<sequence>MSAPLAPFRVKEWRDVTREIFRDQIMPANQPAVLKGLVADWPAVLAAKTSDEAIAEYLARMDAGKPITILTGGPEIGGRFFYTEAMDGLNFRRQPTRLIEALKGLLAFRSSPEPPALAVQSIPTEGALPGFAGANPQPLLEDALAAPRIWLGNAIVTATHFDMNYNIACAVAGRRRFTLFPPEQLKNLYLGPLEFTPAGPPVSLVDIANPDLARFPRFQEAWASAQSAELEPGDAIYIPYFWFHNVESLDRFTVLVNYWWNEPRTVMGRPLEALLHALASLRGLSAEERRIWREVFDHYVFQVHGDPVAHIPPERHGSLGEMTPEHLARVREILIAALGGRP</sequence>
<name>A0A258DDH2_CAUVI</name>
<evidence type="ECO:0000259" key="1">
    <source>
        <dbReference type="PROSITE" id="PS51184"/>
    </source>
</evidence>
<accession>A0A258DDH2</accession>
<dbReference type="AlphaFoldDB" id="A0A258DDH2"/>
<dbReference type="EMBL" id="NCDQ01000023">
    <property type="protein sequence ID" value="OYX05757.1"/>
    <property type="molecule type" value="Genomic_DNA"/>
</dbReference>